<name>A0A1U7J701_9CYAN</name>
<dbReference type="InterPro" id="IPR003018">
    <property type="entry name" value="GAF"/>
</dbReference>
<proteinExistence type="predicted"/>
<gene>
    <name evidence="3" type="ORF">NIES30_09285</name>
</gene>
<comment type="caution">
    <text evidence="3">The sequence shown here is derived from an EMBL/GenBank/DDBJ whole genome shotgun (WGS) entry which is preliminary data.</text>
</comment>
<dbReference type="AlphaFoldDB" id="A0A1U7J701"/>
<dbReference type="Proteomes" id="UP000185557">
    <property type="component" value="Unassembled WGS sequence"/>
</dbReference>
<accession>A0A1U7J701</accession>
<sequence length="542" mass="62615">MNSGLHRINHHLRLRTQIIGYRPRLEEKLEEKVEQEIVQPWEAIPKRVNSFKKAIKRAEDHLNARSSIIDFNSGQRSSIENIEEAKLEIILNSLKIIHSEVNCQVAAIFLISKDGLLKRAGIFGRDKSGNLIDNKWYKEEIYEVGKSFTGSVINQDSSRESGYGEIKYSSDLHAFELNPFSERQYVTKIGQLKEAIAVPLNGRNRTYGVLRVINKKSGFSAEDISRLANLSDYVATALSNFRRDIQVEILRYLSRLLIQSHGDSPSVYQEIADLLARNSEMPYKSCIIRVKSQSIDSLHIKAVSLWDDVTQNRDDSPLFIKDGRLPEQVVKTGKRLVVRDIRSPEHITKFVNQNWILENKLDSYGCFPLTVKGEVIGTLSLYTGFNYEFYPDAVIFIQHVADSLASFIYRTRQDRFILRLERSQRLCQNDYSNLVRQDYLRNFIETRKDKSILDLKISPVTVPLESSSFSQKLARDGILWDSFLRIALVLSIWFYVFYRTGIVADFTGIAKLFFLGFILFYVICELLYAGLFPKIRYLFNRK</sequence>
<feature type="domain" description="GAF" evidence="2">
    <location>
        <begin position="263"/>
        <end position="418"/>
    </location>
</feature>
<dbReference type="Pfam" id="PF01590">
    <property type="entry name" value="GAF"/>
    <property type="match status" value="1"/>
</dbReference>
<keyword evidence="4" id="KW-1185">Reference proteome</keyword>
<evidence type="ECO:0000259" key="2">
    <source>
        <dbReference type="SMART" id="SM00065"/>
    </source>
</evidence>
<dbReference type="SUPFAM" id="SSF55781">
    <property type="entry name" value="GAF domain-like"/>
    <property type="match status" value="2"/>
</dbReference>
<dbReference type="InterPro" id="IPR029016">
    <property type="entry name" value="GAF-like_dom_sf"/>
</dbReference>
<dbReference type="EMBL" id="MRCG01000005">
    <property type="protein sequence ID" value="OKH48722.1"/>
    <property type="molecule type" value="Genomic_DNA"/>
</dbReference>
<protein>
    <recommendedName>
        <fullName evidence="2">GAF domain-containing protein</fullName>
    </recommendedName>
</protein>
<keyword evidence="1" id="KW-0472">Membrane</keyword>
<dbReference type="SMART" id="SM00065">
    <property type="entry name" value="GAF"/>
    <property type="match status" value="2"/>
</dbReference>
<evidence type="ECO:0000256" key="1">
    <source>
        <dbReference type="SAM" id="Phobius"/>
    </source>
</evidence>
<evidence type="ECO:0000313" key="4">
    <source>
        <dbReference type="Proteomes" id="UP000185557"/>
    </source>
</evidence>
<feature type="domain" description="GAF" evidence="2">
    <location>
        <begin position="86"/>
        <end position="248"/>
    </location>
</feature>
<keyword evidence="1" id="KW-1133">Transmembrane helix</keyword>
<feature type="transmembrane region" description="Helical" evidence="1">
    <location>
        <begin position="510"/>
        <end position="532"/>
    </location>
</feature>
<organism evidence="3 4">
    <name type="scientific">Phormidium tenue NIES-30</name>
    <dbReference type="NCBI Taxonomy" id="549789"/>
    <lineage>
        <taxon>Bacteria</taxon>
        <taxon>Bacillati</taxon>
        <taxon>Cyanobacteriota</taxon>
        <taxon>Cyanophyceae</taxon>
        <taxon>Oscillatoriophycideae</taxon>
        <taxon>Oscillatoriales</taxon>
        <taxon>Oscillatoriaceae</taxon>
        <taxon>Phormidium</taxon>
    </lineage>
</organism>
<dbReference type="STRING" id="549789.NIES30_09285"/>
<dbReference type="Gene3D" id="3.30.450.40">
    <property type="match status" value="2"/>
</dbReference>
<reference evidence="3 4" key="1">
    <citation type="submission" date="2016-11" db="EMBL/GenBank/DDBJ databases">
        <title>Draft Genome Sequences of Nine Cyanobacterial Strains from Diverse Habitats.</title>
        <authorList>
            <person name="Zhu T."/>
            <person name="Hou S."/>
            <person name="Lu X."/>
            <person name="Hess W.R."/>
        </authorList>
    </citation>
    <scope>NUCLEOTIDE SEQUENCE [LARGE SCALE GENOMIC DNA]</scope>
    <source>
        <strain evidence="3 4">NIES-30</strain>
    </source>
</reference>
<keyword evidence="1" id="KW-0812">Transmembrane</keyword>
<evidence type="ECO:0000313" key="3">
    <source>
        <dbReference type="EMBL" id="OKH48722.1"/>
    </source>
</evidence>
<feature type="transmembrane region" description="Helical" evidence="1">
    <location>
        <begin position="478"/>
        <end position="498"/>
    </location>
</feature>